<evidence type="ECO:0000313" key="2">
    <source>
        <dbReference type="Proteomes" id="UP000189818"/>
    </source>
</evidence>
<dbReference type="AlphaFoldDB" id="A0A1T5B315"/>
<evidence type="ECO:0008006" key="3">
    <source>
        <dbReference type="Google" id="ProtNLM"/>
    </source>
</evidence>
<protein>
    <recommendedName>
        <fullName evidence="3">Class I SAM-dependent methyltransferase</fullName>
    </recommendedName>
</protein>
<reference evidence="2" key="1">
    <citation type="submission" date="2017-02" db="EMBL/GenBank/DDBJ databases">
        <authorList>
            <person name="Varghese N."/>
            <person name="Submissions S."/>
        </authorList>
    </citation>
    <scope>NUCLEOTIDE SEQUENCE [LARGE SCALE GENOMIC DNA]</scope>
    <source>
        <strain evidence="2">UM2</strain>
    </source>
</reference>
<dbReference type="STRING" id="439228.SAMN06295920_102427"/>
<gene>
    <name evidence="1" type="ORF">SAMN06295920_102427</name>
</gene>
<proteinExistence type="predicted"/>
<dbReference type="OrthoDB" id="2548453at2"/>
<evidence type="ECO:0000313" key="1">
    <source>
        <dbReference type="EMBL" id="SKB41360.1"/>
    </source>
</evidence>
<keyword evidence="2" id="KW-1185">Reference proteome</keyword>
<organism evidence="1 2">
    <name type="scientific">Rhizorhabdus histidinilytica</name>
    <dbReference type="NCBI Taxonomy" id="439228"/>
    <lineage>
        <taxon>Bacteria</taxon>
        <taxon>Pseudomonadati</taxon>
        <taxon>Pseudomonadota</taxon>
        <taxon>Alphaproteobacteria</taxon>
        <taxon>Sphingomonadales</taxon>
        <taxon>Sphingomonadaceae</taxon>
        <taxon>Rhizorhabdus</taxon>
    </lineage>
</organism>
<dbReference type="Proteomes" id="UP000189818">
    <property type="component" value="Unassembled WGS sequence"/>
</dbReference>
<dbReference type="SUPFAM" id="SSF53335">
    <property type="entry name" value="S-adenosyl-L-methionine-dependent methyltransferases"/>
    <property type="match status" value="1"/>
</dbReference>
<accession>A0A1T5B315</accession>
<dbReference type="InterPro" id="IPR029063">
    <property type="entry name" value="SAM-dependent_MTases_sf"/>
</dbReference>
<name>A0A1T5B315_9SPHN</name>
<sequence>MTVNTPIQSRPASLQDRSLLRLIATRAFRWWHDLRTGGRRDEVAVLLKPFSFWAGQTSALSGEGGADPSLVPGYAFHTDYVPSTGGRLRYRVRLPGLTGTRGQLIININGLTEAGESVPPKVLSFPIDKLVADGGEFEVTKFASPHHSYAIMGTLSEDADARADRIEISLKGGDSSDALRARLEAARREFLSAPGTGALKKIVVRRRATLAHPISQMCTASQMAEPVYAEWCRRMDNAPTRHRKQWEFVFILRALEYYGALKPGSRGLGFGVGIEPLSSIFAAAGCQVVATDLAADDDRAQVWNDTSQLGSNLRQIHNPQLCDEAAFFERVSYRPVDMNAIPADLVDFNFTWSSCAYEHLGSIEAGLTFFENSLKCLAPGGIAVHTTELNLSSNSSTLEKGGTVIFRRRDFETLAERLLAQGHEVMPITFDSGDTDLDRFIDLPPYSSDPHLKLQLLRWVSTSFGMIVRKKS</sequence>
<dbReference type="RefSeq" id="WP_079647166.1">
    <property type="nucleotide sequence ID" value="NZ_FUYM01000002.1"/>
</dbReference>
<dbReference type="Gene3D" id="3.40.50.150">
    <property type="entry name" value="Vaccinia Virus protein VP39"/>
    <property type="match status" value="1"/>
</dbReference>
<dbReference type="EMBL" id="FUYM01000002">
    <property type="protein sequence ID" value="SKB41360.1"/>
    <property type="molecule type" value="Genomic_DNA"/>
</dbReference>